<organism evidence="1 2">
    <name type="scientific">Streptococcus pasteurianus</name>
    <dbReference type="NCBI Taxonomy" id="197614"/>
    <lineage>
        <taxon>Bacteria</taxon>
        <taxon>Bacillati</taxon>
        <taxon>Bacillota</taxon>
        <taxon>Bacilli</taxon>
        <taxon>Lactobacillales</taxon>
        <taxon>Streptococcaceae</taxon>
        <taxon>Streptococcus</taxon>
    </lineage>
</organism>
<dbReference type="AlphaFoldDB" id="A0AAW6YAD1"/>
<dbReference type="Proteomes" id="UP001237917">
    <property type="component" value="Unassembled WGS sequence"/>
</dbReference>
<dbReference type="EMBL" id="JASOPU010000001">
    <property type="protein sequence ID" value="MDK7292123.1"/>
    <property type="molecule type" value="Genomic_DNA"/>
</dbReference>
<comment type="caution">
    <text evidence="1">The sequence shown here is derived from an EMBL/GenBank/DDBJ whole genome shotgun (WGS) entry which is preliminary data.</text>
</comment>
<dbReference type="InterPro" id="IPR036038">
    <property type="entry name" value="Aminotransferase-like"/>
</dbReference>
<evidence type="ECO:0000313" key="2">
    <source>
        <dbReference type="Proteomes" id="UP001237917"/>
    </source>
</evidence>
<evidence type="ECO:0000313" key="1">
    <source>
        <dbReference type="EMBL" id="MDK7292123.1"/>
    </source>
</evidence>
<dbReference type="SUPFAM" id="SSF56752">
    <property type="entry name" value="D-aminoacid aminotransferase-like PLP-dependent enzymes"/>
    <property type="match status" value="1"/>
</dbReference>
<accession>A0AAW6YAD1</accession>
<gene>
    <name evidence="1" type="ORF">QP487_01330</name>
</gene>
<dbReference type="GO" id="GO:0008483">
    <property type="term" value="F:transaminase activity"/>
    <property type="evidence" value="ECO:0007669"/>
    <property type="project" value="UniProtKB-KW"/>
</dbReference>
<protein>
    <submittedName>
        <fullName evidence="1">Aminotransferase class IV</fullName>
    </submittedName>
</protein>
<proteinExistence type="predicted"/>
<keyword evidence="1" id="KW-0808">Transferase</keyword>
<keyword evidence="1" id="KW-0032">Aminotransferase</keyword>
<dbReference type="InterPro" id="IPR043132">
    <property type="entry name" value="BCAT-like_C"/>
</dbReference>
<reference evidence="1" key="1">
    <citation type="submission" date="2023-05" db="EMBL/GenBank/DDBJ databases">
        <title>Cataloging the Phylogenetic Diversity of Human Bladder Bacteria.</title>
        <authorList>
            <person name="Du J."/>
        </authorList>
    </citation>
    <scope>NUCLEOTIDE SEQUENCE</scope>
    <source>
        <strain evidence="1">UMB0765</strain>
    </source>
</reference>
<sequence length="126" mass="14620">MGWPFSETEFLDKISKLLKTLDLSDYRLRVLLHKSGEVSMLEDLPSTFLQAKLVQREEACDFPFTYFKTSYRPHIPNSDKEQVFISSDGYPQETSIGNIILEINGTYYTLIVEVGILDGMHRKYFI</sequence>
<name>A0AAW6YAD1_9STRE</name>
<dbReference type="Gene3D" id="3.20.10.10">
    <property type="entry name" value="D-amino Acid Aminotransferase, subunit A, domain 2"/>
    <property type="match status" value="1"/>
</dbReference>
<dbReference type="RefSeq" id="WP_231729926.1">
    <property type="nucleotide sequence ID" value="NZ_CABHMV010000062.1"/>
</dbReference>